<dbReference type="EMBL" id="AJWY01001991">
    <property type="protein sequence ID" value="EKC78941.1"/>
    <property type="molecule type" value="Genomic_DNA"/>
</dbReference>
<feature type="non-terminal residue" evidence="2">
    <location>
        <position position="128"/>
    </location>
</feature>
<dbReference type="Pfam" id="PF12950">
    <property type="entry name" value="TaqI_C"/>
    <property type="match status" value="1"/>
</dbReference>
<reference evidence="2" key="1">
    <citation type="journal article" date="2013" name="Environ. Microbiol.">
        <title>Microbiota from the distal guts of lean and obese adolescents exhibit partial functional redundancy besides clear differences in community structure.</title>
        <authorList>
            <person name="Ferrer M."/>
            <person name="Ruiz A."/>
            <person name="Lanza F."/>
            <person name="Haange S.B."/>
            <person name="Oberbach A."/>
            <person name="Till H."/>
            <person name="Bargiela R."/>
            <person name="Campoy C."/>
            <person name="Segura M.T."/>
            <person name="Richter M."/>
            <person name="von Bergen M."/>
            <person name="Seifert J."/>
            <person name="Suarez A."/>
        </authorList>
    </citation>
    <scope>NUCLEOTIDE SEQUENCE</scope>
</reference>
<dbReference type="AlphaFoldDB" id="K1V4W4"/>
<evidence type="ECO:0000259" key="1">
    <source>
        <dbReference type="Pfam" id="PF12950"/>
    </source>
</evidence>
<feature type="domain" description="TaqI-like C-terminal specificity" evidence="1">
    <location>
        <begin position="5"/>
        <end position="71"/>
    </location>
</feature>
<sequence>MGGNFSFDEQGVFYQTATLYGYVKKDDVLVSYKVLMAVLNSRLCWWFMQNTGTVMSGGFYRYKPAYIKPFPMPSDMVLSKSSLEIENLVKAIEQEKENDTSTLENQIDFLVYHLYGLTYDEVLIVDPE</sequence>
<name>K1V4W4_9ZZZZ</name>
<evidence type="ECO:0000313" key="2">
    <source>
        <dbReference type="EMBL" id="EKC78941.1"/>
    </source>
</evidence>
<proteinExistence type="predicted"/>
<dbReference type="InterPro" id="IPR025931">
    <property type="entry name" value="TaqI_C"/>
</dbReference>
<comment type="caution">
    <text evidence="2">The sequence shown here is derived from an EMBL/GenBank/DDBJ whole genome shotgun (WGS) entry which is preliminary data.</text>
</comment>
<gene>
    <name evidence="2" type="ORF">LEA_02965</name>
</gene>
<organism evidence="2">
    <name type="scientific">human gut metagenome</name>
    <dbReference type="NCBI Taxonomy" id="408170"/>
    <lineage>
        <taxon>unclassified sequences</taxon>
        <taxon>metagenomes</taxon>
        <taxon>organismal metagenomes</taxon>
    </lineage>
</organism>
<protein>
    <submittedName>
        <fullName evidence="2">Type IIS restriction-modification protein</fullName>
    </submittedName>
</protein>
<accession>K1V4W4</accession>